<keyword evidence="3" id="KW-1185">Reference proteome</keyword>
<accession>A0A1S7TMK9</accession>
<organism evidence="2 3">
    <name type="scientific">Agrobacterium deltaense NCPPB 1641</name>
    <dbReference type="NCBI Taxonomy" id="1183425"/>
    <lineage>
        <taxon>Bacteria</taxon>
        <taxon>Pseudomonadati</taxon>
        <taxon>Pseudomonadota</taxon>
        <taxon>Alphaproteobacteria</taxon>
        <taxon>Hyphomicrobiales</taxon>
        <taxon>Rhizobiaceae</taxon>
        <taxon>Rhizobium/Agrobacterium group</taxon>
        <taxon>Agrobacterium</taxon>
    </lineage>
</organism>
<feature type="compositionally biased region" description="Basic residues" evidence="1">
    <location>
        <begin position="49"/>
        <end position="62"/>
    </location>
</feature>
<dbReference type="Proteomes" id="UP000192140">
    <property type="component" value="Unassembled WGS sequence"/>
</dbReference>
<name>A0A1S7TMK9_9HYPH</name>
<reference evidence="2" key="1">
    <citation type="submission" date="2016-01" db="EMBL/GenBank/DDBJ databases">
        <authorList>
            <person name="Regsiter A."/>
            <person name="william w."/>
        </authorList>
    </citation>
    <scope>NUCLEOTIDE SEQUENCE</scope>
    <source>
        <strain evidence="2">NCPPB 1641</strain>
    </source>
</reference>
<feature type="region of interest" description="Disordered" evidence="1">
    <location>
        <begin position="1"/>
        <end position="78"/>
    </location>
</feature>
<comment type="caution">
    <text evidence="2">The sequence shown here is derived from an EMBL/GenBank/DDBJ whole genome shotgun (WGS) entry which is preliminary data.</text>
</comment>
<protein>
    <submittedName>
        <fullName evidence="2">Uncharacterized protein</fullName>
    </submittedName>
</protein>
<proteinExistence type="predicted"/>
<evidence type="ECO:0000256" key="1">
    <source>
        <dbReference type="SAM" id="MobiDB-lite"/>
    </source>
</evidence>
<evidence type="ECO:0000313" key="2">
    <source>
        <dbReference type="EMBL" id="CVI55834.1"/>
    </source>
</evidence>
<sequence>MAVAACFFSPRGRSPRQRDEGASVEIFGELAPSSDPSGHLLPLGEKKPSRFRLSKPPPKKRQPCQIEAARPCSAGAAA</sequence>
<gene>
    <name evidence="2" type="ORF">AGR7A_Cc230048</name>
</gene>
<dbReference type="EMBL" id="FCNP01000016">
    <property type="protein sequence ID" value="CVI55834.1"/>
    <property type="molecule type" value="Genomic_DNA"/>
</dbReference>
<evidence type="ECO:0000313" key="3">
    <source>
        <dbReference type="Proteomes" id="UP000192140"/>
    </source>
</evidence>
<dbReference type="AlphaFoldDB" id="A0A1S7TMK9"/>